<feature type="region of interest" description="Disordered" evidence="1">
    <location>
        <begin position="135"/>
        <end position="157"/>
    </location>
</feature>
<keyword evidence="4" id="KW-1185">Reference proteome</keyword>
<organism evidence="3 4">
    <name type="scientific">Sarcophilus harrisii</name>
    <name type="common">Tasmanian devil</name>
    <name type="synonym">Sarcophilus laniarius</name>
    <dbReference type="NCBI Taxonomy" id="9305"/>
    <lineage>
        <taxon>Eukaryota</taxon>
        <taxon>Metazoa</taxon>
        <taxon>Chordata</taxon>
        <taxon>Craniata</taxon>
        <taxon>Vertebrata</taxon>
        <taxon>Euteleostomi</taxon>
        <taxon>Mammalia</taxon>
        <taxon>Metatheria</taxon>
        <taxon>Dasyuromorphia</taxon>
        <taxon>Dasyuridae</taxon>
        <taxon>Sarcophilus</taxon>
    </lineage>
</organism>
<feature type="region of interest" description="Disordered" evidence="1">
    <location>
        <begin position="224"/>
        <end position="257"/>
    </location>
</feature>
<feature type="compositionally biased region" description="Basic and acidic residues" evidence="1">
    <location>
        <begin position="396"/>
        <end position="412"/>
    </location>
</feature>
<feature type="region of interest" description="Disordered" evidence="1">
    <location>
        <begin position="87"/>
        <end position="107"/>
    </location>
</feature>
<name>A0A7N4V490_SARHA</name>
<feature type="compositionally biased region" description="Polar residues" evidence="1">
    <location>
        <begin position="243"/>
        <end position="257"/>
    </location>
</feature>
<feature type="domain" description="Flap endonuclease GEN chromatin organization modifier" evidence="2">
    <location>
        <begin position="24"/>
        <end position="85"/>
    </location>
</feature>
<dbReference type="GeneTree" id="ENSGT00940000159266"/>
<gene>
    <name evidence="3" type="primary">GEN1</name>
</gene>
<evidence type="ECO:0000256" key="1">
    <source>
        <dbReference type="SAM" id="MobiDB-lite"/>
    </source>
</evidence>
<dbReference type="InterPro" id="IPR041012">
    <property type="entry name" value="GEN_chromo"/>
</dbReference>
<feature type="region of interest" description="Disordered" evidence="1">
    <location>
        <begin position="389"/>
        <end position="428"/>
    </location>
</feature>
<proteinExistence type="predicted"/>
<evidence type="ECO:0000313" key="4">
    <source>
        <dbReference type="Proteomes" id="UP000007648"/>
    </source>
</evidence>
<reference evidence="3" key="2">
    <citation type="submission" date="2025-08" db="UniProtKB">
        <authorList>
            <consortium name="Ensembl"/>
        </authorList>
    </citation>
    <scope>IDENTIFICATION</scope>
</reference>
<dbReference type="Pfam" id="PF18704">
    <property type="entry name" value="Chromo_2"/>
    <property type="match status" value="1"/>
</dbReference>
<reference evidence="3" key="3">
    <citation type="submission" date="2025-09" db="UniProtKB">
        <authorList>
            <consortium name="Ensembl"/>
        </authorList>
    </citation>
    <scope>IDENTIFICATION</scope>
</reference>
<sequence>MGLLAHHDMVERKLGHKGPAQLRPLRITRSRLRSGVPCLEILWQKPEHYVMASAAPQAGPLAVLTVEEAALFEAAYPEVVAQYQEQLQENQGKKSKSKKNKDKGGDLLDVGEVTGLLAHVRLSHEMGPGQAAKAALKAPPEEEWPQRNSPVGGSRLWSGAPLSLEAWQLPAPTPTPASTPTPLRLGGSQHGWASSHLLSMSELQDDSSAIEALQLSTIDWEGTSFSVSPGAHSSGPSGDSPHEPQSTGSARTHSSLGSTLQPLKEWGCAQPLAQPQLSAPDGRHGHWADPEASALQRKGAFTAKSGPSFEPQQPNCSPPGLFPVFRLQSSLDQSDMASRRAPRAGAFAPLGSGNPTLRPLGRGLPRLHPEAQATPKRFPKKTVCLPCSSSEEEDELTSRSEKCLRPKGKPEQRPPAWLQTSVPRPDPRTLCKGAGAPCSATATSTFDLLDAAGSSLRPGLCPSPPGETKAASLLLESPLPLAQRLKLRFQSS</sequence>
<dbReference type="AlphaFoldDB" id="A0A7N4V490"/>
<dbReference type="InParanoid" id="A0A7N4V490"/>
<evidence type="ECO:0000313" key="3">
    <source>
        <dbReference type="Ensembl" id="ENSSHAP00000037547.1"/>
    </source>
</evidence>
<dbReference type="Ensembl" id="ENSSHAT00000036842.1">
    <property type="protein sequence ID" value="ENSSHAP00000037547.1"/>
    <property type="gene ID" value="ENSSHAG00000020514.1"/>
</dbReference>
<reference evidence="3 4" key="1">
    <citation type="journal article" date="2011" name="Proc. Natl. Acad. Sci. U.S.A.">
        <title>Genetic diversity and population structure of the endangered marsupial Sarcophilus harrisii (Tasmanian devil).</title>
        <authorList>
            <person name="Miller W."/>
            <person name="Hayes V.M."/>
            <person name="Ratan A."/>
            <person name="Petersen D.C."/>
            <person name="Wittekindt N.E."/>
            <person name="Miller J."/>
            <person name="Walenz B."/>
            <person name="Knight J."/>
            <person name="Qi J."/>
            <person name="Zhao F."/>
            <person name="Wang Q."/>
            <person name="Bedoya-Reina O.C."/>
            <person name="Katiyar N."/>
            <person name="Tomsho L.P."/>
            <person name="Kasson L.M."/>
            <person name="Hardie R.A."/>
            <person name="Woodbridge P."/>
            <person name="Tindall E.A."/>
            <person name="Bertelsen M.F."/>
            <person name="Dixon D."/>
            <person name="Pyecroft S."/>
            <person name="Helgen K.M."/>
            <person name="Lesk A.M."/>
            <person name="Pringle T.H."/>
            <person name="Patterson N."/>
            <person name="Zhang Y."/>
            <person name="Kreiss A."/>
            <person name="Woods G.M."/>
            <person name="Jones M.E."/>
            <person name="Schuster S.C."/>
        </authorList>
    </citation>
    <scope>NUCLEOTIDE SEQUENCE [LARGE SCALE GENOMIC DNA]</scope>
</reference>
<dbReference type="Proteomes" id="UP000007648">
    <property type="component" value="Unassembled WGS sequence"/>
</dbReference>
<accession>A0A7N4V490</accession>
<evidence type="ECO:0000259" key="2">
    <source>
        <dbReference type="Pfam" id="PF18704"/>
    </source>
</evidence>
<protein>
    <submittedName>
        <fullName evidence="3">GEN1 Holliday junction 5' flap endonuclease</fullName>
    </submittedName>
</protein>